<evidence type="ECO:0000313" key="2">
    <source>
        <dbReference type="EMBL" id="MED6187270.1"/>
    </source>
</evidence>
<proteinExistence type="predicted"/>
<reference evidence="2 3" key="1">
    <citation type="journal article" date="2023" name="Plants (Basel)">
        <title>Bridging the Gap: Combining Genomics and Transcriptomics Approaches to Understand Stylosanthes scabra, an Orphan Legume from the Brazilian Caatinga.</title>
        <authorList>
            <person name="Ferreira-Neto J.R.C."/>
            <person name="da Silva M.D."/>
            <person name="Binneck E."/>
            <person name="de Melo N.F."/>
            <person name="da Silva R.H."/>
            <person name="de Melo A.L.T.M."/>
            <person name="Pandolfi V."/>
            <person name="Bustamante F.O."/>
            <person name="Brasileiro-Vidal A.C."/>
            <person name="Benko-Iseppon A.M."/>
        </authorList>
    </citation>
    <scope>NUCLEOTIDE SEQUENCE [LARGE SCALE GENOMIC DNA]</scope>
    <source>
        <tissue evidence="2">Leaves</tissue>
    </source>
</reference>
<dbReference type="EMBL" id="JASCZI010182182">
    <property type="protein sequence ID" value="MED6187270.1"/>
    <property type="molecule type" value="Genomic_DNA"/>
</dbReference>
<comment type="caution">
    <text evidence="2">The sequence shown here is derived from an EMBL/GenBank/DDBJ whole genome shotgun (WGS) entry which is preliminary data.</text>
</comment>
<accession>A0ABU6WQK8</accession>
<organism evidence="2 3">
    <name type="scientific">Stylosanthes scabra</name>
    <dbReference type="NCBI Taxonomy" id="79078"/>
    <lineage>
        <taxon>Eukaryota</taxon>
        <taxon>Viridiplantae</taxon>
        <taxon>Streptophyta</taxon>
        <taxon>Embryophyta</taxon>
        <taxon>Tracheophyta</taxon>
        <taxon>Spermatophyta</taxon>
        <taxon>Magnoliopsida</taxon>
        <taxon>eudicotyledons</taxon>
        <taxon>Gunneridae</taxon>
        <taxon>Pentapetalae</taxon>
        <taxon>rosids</taxon>
        <taxon>fabids</taxon>
        <taxon>Fabales</taxon>
        <taxon>Fabaceae</taxon>
        <taxon>Papilionoideae</taxon>
        <taxon>50 kb inversion clade</taxon>
        <taxon>dalbergioids sensu lato</taxon>
        <taxon>Dalbergieae</taxon>
        <taxon>Pterocarpus clade</taxon>
        <taxon>Stylosanthes</taxon>
    </lineage>
</organism>
<protein>
    <submittedName>
        <fullName evidence="2">Uncharacterized protein</fullName>
    </submittedName>
</protein>
<name>A0ABU6WQK8_9FABA</name>
<feature type="region of interest" description="Disordered" evidence="1">
    <location>
        <begin position="1"/>
        <end position="22"/>
    </location>
</feature>
<dbReference type="Proteomes" id="UP001341840">
    <property type="component" value="Unassembled WGS sequence"/>
</dbReference>
<keyword evidence="3" id="KW-1185">Reference proteome</keyword>
<evidence type="ECO:0000256" key="1">
    <source>
        <dbReference type="SAM" id="MobiDB-lite"/>
    </source>
</evidence>
<sequence length="99" mass="10449">MPLPLLSHHPYHSRRPPSAQASSSCTSAAAFFSVALETSRAVLLSPFYSLNNDTATIINIFQSPPASVNCFCPSCAAVLSLLAKPATITTIVTLCSSYC</sequence>
<gene>
    <name evidence="2" type="ORF">PIB30_074837</name>
</gene>
<evidence type="ECO:0000313" key="3">
    <source>
        <dbReference type="Proteomes" id="UP001341840"/>
    </source>
</evidence>